<proteinExistence type="predicted"/>
<organism evidence="1 2">
    <name type="scientific">Populus alba x Populus x berolinensis</name>
    <dbReference type="NCBI Taxonomy" id="444605"/>
    <lineage>
        <taxon>Eukaryota</taxon>
        <taxon>Viridiplantae</taxon>
        <taxon>Streptophyta</taxon>
        <taxon>Embryophyta</taxon>
        <taxon>Tracheophyta</taxon>
        <taxon>Spermatophyta</taxon>
        <taxon>Magnoliopsida</taxon>
        <taxon>eudicotyledons</taxon>
        <taxon>Gunneridae</taxon>
        <taxon>Pentapetalae</taxon>
        <taxon>rosids</taxon>
        <taxon>fabids</taxon>
        <taxon>Malpighiales</taxon>
        <taxon>Salicaceae</taxon>
        <taxon>Saliceae</taxon>
        <taxon>Populus</taxon>
    </lineage>
</organism>
<gene>
    <name evidence="1" type="ORF">NC653_014016</name>
</gene>
<evidence type="ECO:0000313" key="1">
    <source>
        <dbReference type="EMBL" id="KAJ6997631.1"/>
    </source>
</evidence>
<name>A0AAD6QW70_9ROSI</name>
<keyword evidence="2" id="KW-1185">Reference proteome</keyword>
<dbReference type="AlphaFoldDB" id="A0AAD6QW70"/>
<comment type="caution">
    <text evidence="1">The sequence shown here is derived from an EMBL/GenBank/DDBJ whole genome shotgun (WGS) entry which is preliminary data.</text>
</comment>
<dbReference type="EMBL" id="JAQIZT010000005">
    <property type="protein sequence ID" value="KAJ6997631.1"/>
    <property type="molecule type" value="Genomic_DNA"/>
</dbReference>
<reference evidence="1" key="1">
    <citation type="journal article" date="2023" name="Mol. Ecol. Resour.">
        <title>Chromosome-level genome assembly of a triploid poplar Populus alba 'Berolinensis'.</title>
        <authorList>
            <person name="Chen S."/>
            <person name="Yu Y."/>
            <person name="Wang X."/>
            <person name="Wang S."/>
            <person name="Zhang T."/>
            <person name="Zhou Y."/>
            <person name="He R."/>
            <person name="Meng N."/>
            <person name="Wang Y."/>
            <person name="Liu W."/>
            <person name="Liu Z."/>
            <person name="Liu J."/>
            <person name="Guo Q."/>
            <person name="Huang H."/>
            <person name="Sederoff R.R."/>
            <person name="Wang G."/>
            <person name="Qu G."/>
            <person name="Chen S."/>
        </authorList>
    </citation>
    <scope>NUCLEOTIDE SEQUENCE</scope>
    <source>
        <strain evidence="1">SC-2020</strain>
    </source>
</reference>
<protein>
    <submittedName>
        <fullName evidence="1">Uncharacterized protein</fullName>
    </submittedName>
</protein>
<dbReference type="Proteomes" id="UP001164929">
    <property type="component" value="Chromosome 5"/>
</dbReference>
<sequence>MRHDEGSMGKERNLQVFDLLRCNARRLCDISPEGKGQETSERVFNLLQGRRCL</sequence>
<evidence type="ECO:0000313" key="2">
    <source>
        <dbReference type="Proteomes" id="UP001164929"/>
    </source>
</evidence>
<accession>A0AAD6QW70</accession>